<reference evidence="1 2" key="1">
    <citation type="submission" date="2015-09" db="EMBL/GenBank/DDBJ databases">
        <title>Genome announcement of multiple Pseudomonas syringae strains.</title>
        <authorList>
            <person name="Thakur S."/>
            <person name="Wang P.W."/>
            <person name="Gong Y."/>
            <person name="Weir B.S."/>
            <person name="Guttman D.S."/>
        </authorList>
    </citation>
    <scope>NUCLEOTIDE SEQUENCE [LARGE SCALE GENOMIC DNA]</scope>
    <source>
        <strain evidence="1 2">ICMP9150</strain>
    </source>
</reference>
<dbReference type="RefSeq" id="WP_414702761.1">
    <property type="nucleotide sequence ID" value="NZ_JYHG01000060.1"/>
</dbReference>
<evidence type="ECO:0000313" key="2">
    <source>
        <dbReference type="Proteomes" id="UP000050346"/>
    </source>
</evidence>
<protein>
    <submittedName>
        <fullName evidence="1">Uncharacterized protein</fullName>
    </submittedName>
</protein>
<dbReference type="EMBL" id="LJQG01000235">
    <property type="protein sequence ID" value="KPX16468.1"/>
    <property type="molecule type" value="Genomic_DNA"/>
</dbReference>
<dbReference type="PATRIC" id="fig|235272.12.peg.1608"/>
<dbReference type="Proteomes" id="UP000050346">
    <property type="component" value="Unassembled WGS sequence"/>
</dbReference>
<comment type="caution">
    <text evidence="1">The sequence shown here is derived from an EMBL/GenBank/DDBJ whole genome shotgun (WGS) entry which is preliminary data.</text>
</comment>
<proteinExistence type="predicted"/>
<dbReference type="AlphaFoldDB" id="A0A0P9PH08"/>
<sequence>MAEVKKIPYYTMKRSIFRGKVWKENDGLEGAVPINTPQKTPIIVARLVK</sequence>
<evidence type="ECO:0000313" key="1">
    <source>
        <dbReference type="EMBL" id="KPX16468.1"/>
    </source>
</evidence>
<name>A0A0P9PH08_PSEA0</name>
<gene>
    <name evidence="1" type="ORF">ALO71_04470</name>
</gene>
<organism evidence="1 2">
    <name type="scientific">Pseudomonas amygdali pv. dendropanacis</name>
    <dbReference type="NCBI Taxonomy" id="235272"/>
    <lineage>
        <taxon>Bacteria</taxon>
        <taxon>Pseudomonadati</taxon>
        <taxon>Pseudomonadota</taxon>
        <taxon>Gammaproteobacteria</taxon>
        <taxon>Pseudomonadales</taxon>
        <taxon>Pseudomonadaceae</taxon>
        <taxon>Pseudomonas</taxon>
        <taxon>Pseudomonas amygdali</taxon>
    </lineage>
</organism>
<accession>A0A0P9PH08</accession>